<dbReference type="EMBL" id="CP064788">
    <property type="protein sequence ID" value="QSG07888.1"/>
    <property type="molecule type" value="Genomic_DNA"/>
</dbReference>
<sequence length="199" mass="21785">MSRTSNRDDGDVVRDFLSIADLLEEPQLAQLYGYLAREGDATVRDIIDALGFPQGTAYTYVNRLVDAGVLEVTRDEQPRRYAACEIDLTVTADDGARTYTITPALVDAVGRRETDDDIDTYIDRHGIAGLATALTYAVARERGDVTHRLMAKDLDISPLAAEMILQALRPIVHAHDEIKVSGASIDDLDFDDTDAADSV</sequence>
<protein>
    <submittedName>
        <fullName evidence="4">Transcriptional regulator related to sugar-specific regulator TrmB</fullName>
    </submittedName>
</protein>
<evidence type="ECO:0000259" key="1">
    <source>
        <dbReference type="Pfam" id="PF01978"/>
    </source>
</evidence>
<dbReference type="KEGG" id="hds:HSR122_0481"/>
<dbReference type="InterPro" id="IPR055860">
    <property type="entry name" value="DUF7437"/>
</dbReference>
<dbReference type="CDD" id="cd00090">
    <property type="entry name" value="HTH_ARSR"/>
    <property type="match status" value="1"/>
</dbReference>
<evidence type="ECO:0000313" key="3">
    <source>
        <dbReference type="EMBL" id="QSG07888.1"/>
    </source>
</evidence>
<dbReference type="Pfam" id="PF01978">
    <property type="entry name" value="TrmB"/>
    <property type="match status" value="1"/>
</dbReference>
<evidence type="ECO:0000313" key="4">
    <source>
        <dbReference type="EMBL" id="QSG12987.1"/>
    </source>
</evidence>
<keyword evidence="5" id="KW-1185">Reference proteome</keyword>
<dbReference type="InterPro" id="IPR011991">
    <property type="entry name" value="ArsR-like_HTH"/>
</dbReference>
<dbReference type="InterPro" id="IPR036388">
    <property type="entry name" value="WH-like_DNA-bd_sf"/>
</dbReference>
<dbReference type="RefSeq" id="WP_229111071.1">
    <property type="nucleotide sequence ID" value="NZ_CP064788.1"/>
</dbReference>
<gene>
    <name evidence="4" type="ORF">HSBGL_2583</name>
    <name evidence="3" type="ORF">HSR122_0481</name>
</gene>
<feature type="domain" description="Transcription regulator TrmB N-terminal" evidence="1">
    <location>
        <begin position="29"/>
        <end position="85"/>
    </location>
</feature>
<proteinExistence type="predicted"/>
<dbReference type="InterPro" id="IPR002831">
    <property type="entry name" value="Tscrpt_reg_TrmB_N"/>
</dbReference>
<evidence type="ECO:0000313" key="6">
    <source>
        <dbReference type="Proteomes" id="UP000663305"/>
    </source>
</evidence>
<dbReference type="Proteomes" id="UP000662973">
    <property type="component" value="Chromosome"/>
</dbReference>
<dbReference type="SUPFAM" id="SSF46785">
    <property type="entry name" value="Winged helix' DNA-binding domain"/>
    <property type="match status" value="1"/>
</dbReference>
<dbReference type="Proteomes" id="UP000663305">
    <property type="component" value="Chromosome"/>
</dbReference>
<dbReference type="InterPro" id="IPR036390">
    <property type="entry name" value="WH_DNA-bd_sf"/>
</dbReference>
<name>A0A897NJS3_9EURY</name>
<dbReference type="GeneID" id="68862102"/>
<dbReference type="Pfam" id="PF24218">
    <property type="entry name" value="DUF7437"/>
    <property type="match status" value="1"/>
</dbReference>
<organism evidence="4 6">
    <name type="scientific">Halapricum desulfuricans</name>
    <dbReference type="NCBI Taxonomy" id="2841257"/>
    <lineage>
        <taxon>Archaea</taxon>
        <taxon>Methanobacteriati</taxon>
        <taxon>Methanobacteriota</taxon>
        <taxon>Stenosarchaea group</taxon>
        <taxon>Halobacteria</taxon>
        <taxon>Halobacteriales</taxon>
        <taxon>Haloarculaceae</taxon>
        <taxon>Halapricum</taxon>
    </lineage>
</organism>
<dbReference type="Gene3D" id="1.10.10.10">
    <property type="entry name" value="Winged helix-like DNA-binding domain superfamily/Winged helix DNA-binding domain"/>
    <property type="match status" value="1"/>
</dbReference>
<evidence type="ECO:0000313" key="5">
    <source>
        <dbReference type="Proteomes" id="UP000662973"/>
    </source>
</evidence>
<feature type="domain" description="DUF7437" evidence="2">
    <location>
        <begin position="112"/>
        <end position="176"/>
    </location>
</feature>
<dbReference type="AlphaFoldDB" id="A0A897NJS3"/>
<accession>A0A897N6H6</accession>
<evidence type="ECO:0000259" key="2">
    <source>
        <dbReference type="Pfam" id="PF24218"/>
    </source>
</evidence>
<reference evidence="4 5" key="1">
    <citation type="submission" date="2020-11" db="EMBL/GenBank/DDBJ databases">
        <title>Carbohydrate-dependent, anaerobic sulfur respiration: A novel catabolism in halophilic archaea.</title>
        <authorList>
            <person name="Sorokin D.Y."/>
            <person name="Messina E."/>
            <person name="Smedile F."/>
            <person name="La Cono V."/>
            <person name="Hallsworth J.E."/>
            <person name="Yakimov M.M."/>
        </authorList>
    </citation>
    <scope>NUCLEOTIDE SEQUENCE</scope>
    <source>
        <strain evidence="4">HSR-Bgl</strain>
        <strain evidence="3 5">HSR12-2</strain>
    </source>
</reference>
<accession>A0A897NJS3</accession>
<dbReference type="EMBL" id="CP064789">
    <property type="protein sequence ID" value="QSG12987.1"/>
    <property type="molecule type" value="Genomic_DNA"/>
</dbReference>